<dbReference type="RefSeq" id="WP_238721400.1">
    <property type="nucleotide sequence ID" value="NZ_JAHQCW010000011.1"/>
</dbReference>
<evidence type="ECO:0000313" key="2">
    <source>
        <dbReference type="EMBL" id="MBU9736625.1"/>
    </source>
</evidence>
<dbReference type="Proteomes" id="UP000712157">
    <property type="component" value="Unassembled WGS sequence"/>
</dbReference>
<accession>A0A949JWT8</accession>
<proteinExistence type="predicted"/>
<evidence type="ECO:0000313" key="3">
    <source>
        <dbReference type="Proteomes" id="UP000712157"/>
    </source>
</evidence>
<dbReference type="InterPro" id="IPR038475">
    <property type="entry name" value="RecG_C_sf"/>
</dbReference>
<dbReference type="EMBL" id="JAHQCW010000011">
    <property type="protein sequence ID" value="MBU9736625.1"/>
    <property type="molecule type" value="Genomic_DNA"/>
</dbReference>
<dbReference type="Pfam" id="PF13749">
    <property type="entry name" value="HATPase_c_4"/>
    <property type="match status" value="1"/>
</dbReference>
<gene>
    <name evidence="2" type="ORF">KTH89_08745</name>
</gene>
<dbReference type="InterPro" id="IPR007421">
    <property type="entry name" value="Schlafen_AlbA_2_dom"/>
</dbReference>
<comment type="caution">
    <text evidence="2">The sequence shown here is derived from an EMBL/GenBank/DDBJ whole genome shotgun (WGS) entry which is preliminary data.</text>
</comment>
<dbReference type="Gene3D" id="3.30.565.60">
    <property type="match status" value="1"/>
</dbReference>
<keyword evidence="3" id="KW-1185">Reference proteome</keyword>
<evidence type="ECO:0000259" key="1">
    <source>
        <dbReference type="Pfam" id="PF04326"/>
    </source>
</evidence>
<sequence>MIFNISKFDSYREDNRREVKKARGGLPLSLWDTYSAFANCYGGVIILGVKENDDGSWRATGLTDEAKLRKDFWDTINNRNKVSVNLLTDRDIETFTADNDDVVLVIHVPMAKREQKPVYINNDMFSGTFRRNWEGDYHCGRNEVLAMLRDEPEITMDMKVLERMPLSDIDLETLHGYRNRHMAYRAGHPWENLSDEQYLERIGAAAYSGEDGQLHPTAAGLLMFGEEYHIVREFPEYFLDYREVLDPTIRWTDRLHSSSGDWTGNLFDFYFRVYNKLIKDIKIPFKLEGGNRVDDTPVHKALREALANCLVNADYYVGRGIVVRKNQESIVIENPGYVRIGKRQMLKGGISDPRNKALMKMFNMIGIGERAGSGVPDIFSVWEQEGWKEPEIEEQYGPDRTILTLSLVKKTAIKNGDKKTAIKNGDKKSVSKKTDRQLEKIVLMMEPGKEYKTAEIAGWIDLKSSRTRELLKVLTENGEIEAIGNNRDRTYKRTH</sequence>
<organism evidence="2 3">
    <name type="scientific">Diplocloster agilis</name>
    <dbReference type="NCBI Taxonomy" id="2850323"/>
    <lineage>
        <taxon>Bacteria</taxon>
        <taxon>Bacillati</taxon>
        <taxon>Bacillota</taxon>
        <taxon>Clostridia</taxon>
        <taxon>Lachnospirales</taxon>
        <taxon>Lachnospiraceae</taxon>
        <taxon>Diplocloster</taxon>
    </lineage>
</organism>
<protein>
    <submittedName>
        <fullName evidence="2">DNA binding domain-containing protein</fullName>
    </submittedName>
</protein>
<reference evidence="2" key="1">
    <citation type="submission" date="2021-06" db="EMBL/GenBank/DDBJ databases">
        <title>Description of novel taxa of the family Lachnospiraceae.</title>
        <authorList>
            <person name="Chaplin A.V."/>
            <person name="Sokolova S.R."/>
            <person name="Pikina A.P."/>
            <person name="Korzhanova M."/>
            <person name="Belova V."/>
            <person name="Korostin D."/>
            <person name="Efimov B.A."/>
        </authorList>
    </citation>
    <scope>NUCLEOTIDE SEQUENCE</scope>
    <source>
        <strain evidence="2">ASD5720</strain>
    </source>
</reference>
<dbReference type="InterPro" id="IPR038461">
    <property type="entry name" value="Schlafen_AlbA_2_dom_sf"/>
</dbReference>
<dbReference type="PANTHER" id="PTHR30595">
    <property type="entry name" value="GLPR-RELATED TRANSCRIPTIONAL REPRESSOR"/>
    <property type="match status" value="1"/>
</dbReference>
<dbReference type="Pfam" id="PF04326">
    <property type="entry name" value="SLFN_AlbA_2"/>
    <property type="match status" value="1"/>
</dbReference>
<dbReference type="AlphaFoldDB" id="A0A949JWT8"/>
<feature type="domain" description="Schlafen AlbA-2" evidence="1">
    <location>
        <begin position="13"/>
        <end position="123"/>
    </location>
</feature>
<dbReference type="Gene3D" id="3.30.950.30">
    <property type="entry name" value="Schlafen, AAA domain"/>
    <property type="match status" value="1"/>
</dbReference>
<dbReference type="PANTHER" id="PTHR30595:SF6">
    <property type="entry name" value="SCHLAFEN ALBA-2 DOMAIN-CONTAINING PROTEIN"/>
    <property type="match status" value="1"/>
</dbReference>
<name>A0A949JWT8_9FIRM</name>